<keyword evidence="1" id="KW-0472">Membrane</keyword>
<keyword evidence="1" id="KW-0812">Transmembrane</keyword>
<organism evidence="2 3">
    <name type="scientific">Folsomia candida</name>
    <name type="common">Springtail</name>
    <dbReference type="NCBI Taxonomy" id="158441"/>
    <lineage>
        <taxon>Eukaryota</taxon>
        <taxon>Metazoa</taxon>
        <taxon>Ecdysozoa</taxon>
        <taxon>Arthropoda</taxon>
        <taxon>Hexapoda</taxon>
        <taxon>Collembola</taxon>
        <taxon>Entomobryomorpha</taxon>
        <taxon>Isotomoidea</taxon>
        <taxon>Isotomidae</taxon>
        <taxon>Proisotominae</taxon>
        <taxon>Folsomia</taxon>
    </lineage>
</organism>
<feature type="transmembrane region" description="Helical" evidence="1">
    <location>
        <begin position="300"/>
        <end position="322"/>
    </location>
</feature>
<reference evidence="2 3" key="1">
    <citation type="submission" date="2015-12" db="EMBL/GenBank/DDBJ databases">
        <title>The genome of Folsomia candida.</title>
        <authorList>
            <person name="Faddeeva A."/>
            <person name="Derks M.F."/>
            <person name="Anvar Y."/>
            <person name="Smit S."/>
            <person name="Van Straalen N."/>
            <person name="Roelofs D."/>
        </authorList>
    </citation>
    <scope>NUCLEOTIDE SEQUENCE [LARGE SCALE GENOMIC DNA]</scope>
    <source>
        <strain evidence="2 3">VU population</strain>
        <tissue evidence="2">Whole body</tissue>
    </source>
</reference>
<feature type="transmembrane region" description="Helical" evidence="1">
    <location>
        <begin position="76"/>
        <end position="96"/>
    </location>
</feature>
<sequence>MMDDQTLNTICIFVKATNLFNGTPYEWNHTEKCLRLSFNFKKRICVSLTKWNIWIYLTFLIVRLAGEILDTGHHDFVAVIWLLIWIFEYVWCAISFQNAQASGSIAIALFKGVKKLYEEMSAKYPDQMLRKPIFLKCNSLQIKLMAVLWILANLISAVCLMFLVAPLKPQYISSLFEQGVQNPLIYAGFILLETYSKGSAAMGSGIDGIHTLVPIMNVTLDWEAWVVDGLAKKSRASIRQKIQDYRTINILVAAFNHSVTKYLVSYLCCWGPGGFVLIAGFATIRFHGQVNMFEYAPFPIILQNCLILVFLGVLSTSSVGMASQKLLSSMKQQSRLSGPSKIIAREMKALQMFGIEAGYWITNHGSCYLGLKSTINLETYPDNLYFLLVPDSPKILLATKSPLYSQPFRYWMQTPVRFSVVLFFKENMPVVCHQKNEHESMCRAITALQSCHRLKGPTRSHPSNLIVLVGMQSPAHGW</sequence>
<evidence type="ECO:0000313" key="3">
    <source>
        <dbReference type="Proteomes" id="UP000198287"/>
    </source>
</evidence>
<gene>
    <name evidence="2" type="ORF">Fcan01_19825</name>
</gene>
<evidence type="ECO:0000256" key="1">
    <source>
        <dbReference type="SAM" id="Phobius"/>
    </source>
</evidence>
<protein>
    <submittedName>
        <fullName evidence="2">Uncharacterized protein</fullName>
    </submittedName>
</protein>
<feature type="transmembrane region" description="Helical" evidence="1">
    <location>
        <begin position="144"/>
        <end position="165"/>
    </location>
</feature>
<dbReference type="Proteomes" id="UP000198287">
    <property type="component" value="Unassembled WGS sequence"/>
</dbReference>
<name>A0A226DME6_FOLCA</name>
<accession>A0A226DME6</accession>
<keyword evidence="1" id="KW-1133">Transmembrane helix</keyword>
<proteinExistence type="predicted"/>
<keyword evidence="3" id="KW-1185">Reference proteome</keyword>
<dbReference type="EMBL" id="LNIX01000018">
    <property type="protein sequence ID" value="OXA45396.1"/>
    <property type="molecule type" value="Genomic_DNA"/>
</dbReference>
<feature type="transmembrane region" description="Helical" evidence="1">
    <location>
        <begin position="44"/>
        <end position="64"/>
    </location>
</feature>
<feature type="transmembrane region" description="Helical" evidence="1">
    <location>
        <begin position="263"/>
        <end position="288"/>
    </location>
</feature>
<comment type="caution">
    <text evidence="2">The sequence shown here is derived from an EMBL/GenBank/DDBJ whole genome shotgun (WGS) entry which is preliminary data.</text>
</comment>
<feature type="transmembrane region" description="Helical" evidence="1">
    <location>
        <begin position="171"/>
        <end position="192"/>
    </location>
</feature>
<dbReference type="AlphaFoldDB" id="A0A226DME6"/>
<evidence type="ECO:0000313" key="2">
    <source>
        <dbReference type="EMBL" id="OXA45396.1"/>
    </source>
</evidence>